<dbReference type="Proteomes" id="UP001268683">
    <property type="component" value="Chromosome"/>
</dbReference>
<dbReference type="AlphaFoldDB" id="A0AA52EC66"/>
<name>A0AA52EC66_9PROT</name>
<evidence type="ECO:0000313" key="1">
    <source>
        <dbReference type="EMBL" id="WND02025.1"/>
    </source>
</evidence>
<accession>A0AA52EC66</accession>
<evidence type="ECO:0000313" key="2">
    <source>
        <dbReference type="Proteomes" id="UP001268683"/>
    </source>
</evidence>
<reference evidence="1" key="1">
    <citation type="submission" date="2023-04" db="EMBL/GenBank/DDBJ databases">
        <title>Complete genome sequence of Temperatibacter marinus.</title>
        <authorList>
            <person name="Rong J.-C."/>
            <person name="Yi M.-L."/>
            <person name="Zhao Q."/>
        </authorList>
    </citation>
    <scope>NUCLEOTIDE SEQUENCE</scope>
    <source>
        <strain evidence="1">NBRC 110045</strain>
    </source>
</reference>
<keyword evidence="2" id="KW-1185">Reference proteome</keyword>
<protein>
    <submittedName>
        <fullName evidence="1">Uncharacterized protein</fullName>
    </submittedName>
</protein>
<gene>
    <name evidence="1" type="ORF">QGN29_10750</name>
</gene>
<dbReference type="RefSeq" id="WP_310797860.1">
    <property type="nucleotide sequence ID" value="NZ_CP123872.1"/>
</dbReference>
<sequence>MKIQINIAFTCESDGEAVMHRIFTERAGLKDFTRDHDITLDNGASVTQASKTLDVPSWSAGVMEALNLTNELGKGWHLSGDVREDLSLLCTNSFVPGLSKIHVELSK</sequence>
<dbReference type="KEGG" id="tmk:QGN29_10750"/>
<proteinExistence type="predicted"/>
<organism evidence="1 2">
    <name type="scientific">Temperatibacter marinus</name>
    <dbReference type="NCBI Taxonomy" id="1456591"/>
    <lineage>
        <taxon>Bacteria</taxon>
        <taxon>Pseudomonadati</taxon>
        <taxon>Pseudomonadota</taxon>
        <taxon>Alphaproteobacteria</taxon>
        <taxon>Kordiimonadales</taxon>
        <taxon>Temperatibacteraceae</taxon>
        <taxon>Temperatibacter</taxon>
    </lineage>
</organism>
<dbReference type="EMBL" id="CP123872">
    <property type="protein sequence ID" value="WND02025.1"/>
    <property type="molecule type" value="Genomic_DNA"/>
</dbReference>